<dbReference type="GO" id="GO:0016787">
    <property type="term" value="F:hydrolase activity"/>
    <property type="evidence" value="ECO:0007669"/>
    <property type="project" value="InterPro"/>
</dbReference>
<evidence type="ECO:0000256" key="1">
    <source>
        <dbReference type="ARBA" id="ARBA00038310"/>
    </source>
</evidence>
<evidence type="ECO:0000313" key="3">
    <source>
        <dbReference type="EMBL" id="KAK4190652.1"/>
    </source>
</evidence>
<dbReference type="Proteomes" id="UP001302126">
    <property type="component" value="Unassembled WGS sequence"/>
</dbReference>
<comment type="caution">
    <text evidence="3">The sequence shown here is derived from an EMBL/GenBank/DDBJ whole genome shotgun (WGS) entry which is preliminary data.</text>
</comment>
<accession>A0AAN6X222</accession>
<feature type="domain" description="Amidohydrolase-related" evidence="2">
    <location>
        <begin position="206"/>
        <end position="342"/>
    </location>
</feature>
<proteinExistence type="inferred from homology"/>
<dbReference type="SUPFAM" id="SSF51556">
    <property type="entry name" value="Metallo-dependent hydrolases"/>
    <property type="match status" value="1"/>
</dbReference>
<organism evidence="3 4">
    <name type="scientific">Podospora australis</name>
    <dbReference type="NCBI Taxonomy" id="1536484"/>
    <lineage>
        <taxon>Eukaryota</taxon>
        <taxon>Fungi</taxon>
        <taxon>Dikarya</taxon>
        <taxon>Ascomycota</taxon>
        <taxon>Pezizomycotina</taxon>
        <taxon>Sordariomycetes</taxon>
        <taxon>Sordariomycetidae</taxon>
        <taxon>Sordariales</taxon>
        <taxon>Podosporaceae</taxon>
        <taxon>Podospora</taxon>
    </lineage>
</organism>
<protein>
    <recommendedName>
        <fullName evidence="2">Amidohydrolase-related domain-containing protein</fullName>
    </recommendedName>
</protein>
<dbReference type="InterPro" id="IPR052350">
    <property type="entry name" value="Metallo-dep_Lactonases"/>
</dbReference>
<reference evidence="3" key="1">
    <citation type="journal article" date="2023" name="Mol. Phylogenet. Evol.">
        <title>Genome-scale phylogeny and comparative genomics of the fungal order Sordariales.</title>
        <authorList>
            <person name="Hensen N."/>
            <person name="Bonometti L."/>
            <person name="Westerberg I."/>
            <person name="Brannstrom I.O."/>
            <person name="Guillou S."/>
            <person name="Cros-Aarteil S."/>
            <person name="Calhoun S."/>
            <person name="Haridas S."/>
            <person name="Kuo A."/>
            <person name="Mondo S."/>
            <person name="Pangilinan J."/>
            <person name="Riley R."/>
            <person name="LaButti K."/>
            <person name="Andreopoulos B."/>
            <person name="Lipzen A."/>
            <person name="Chen C."/>
            <person name="Yan M."/>
            <person name="Daum C."/>
            <person name="Ng V."/>
            <person name="Clum A."/>
            <person name="Steindorff A."/>
            <person name="Ohm R.A."/>
            <person name="Martin F."/>
            <person name="Silar P."/>
            <person name="Natvig D.O."/>
            <person name="Lalanne C."/>
            <person name="Gautier V."/>
            <person name="Ament-Velasquez S.L."/>
            <person name="Kruys A."/>
            <person name="Hutchinson M.I."/>
            <person name="Powell A.J."/>
            <person name="Barry K."/>
            <person name="Miller A.N."/>
            <person name="Grigoriev I.V."/>
            <person name="Debuchy R."/>
            <person name="Gladieux P."/>
            <person name="Hiltunen Thoren M."/>
            <person name="Johannesson H."/>
        </authorList>
    </citation>
    <scope>NUCLEOTIDE SEQUENCE</scope>
    <source>
        <strain evidence="3">PSN309</strain>
    </source>
</reference>
<dbReference type="InterPro" id="IPR032466">
    <property type="entry name" value="Metal_Hydrolase"/>
</dbReference>
<dbReference type="EMBL" id="MU864364">
    <property type="protein sequence ID" value="KAK4190652.1"/>
    <property type="molecule type" value="Genomic_DNA"/>
</dbReference>
<reference evidence="3" key="2">
    <citation type="submission" date="2023-05" db="EMBL/GenBank/DDBJ databases">
        <authorList>
            <consortium name="Lawrence Berkeley National Laboratory"/>
            <person name="Steindorff A."/>
            <person name="Hensen N."/>
            <person name="Bonometti L."/>
            <person name="Westerberg I."/>
            <person name="Brannstrom I.O."/>
            <person name="Guillou S."/>
            <person name="Cros-Aarteil S."/>
            <person name="Calhoun S."/>
            <person name="Haridas S."/>
            <person name="Kuo A."/>
            <person name="Mondo S."/>
            <person name="Pangilinan J."/>
            <person name="Riley R."/>
            <person name="Labutti K."/>
            <person name="Andreopoulos B."/>
            <person name="Lipzen A."/>
            <person name="Chen C."/>
            <person name="Yanf M."/>
            <person name="Daum C."/>
            <person name="Ng V."/>
            <person name="Clum A."/>
            <person name="Ohm R."/>
            <person name="Martin F."/>
            <person name="Silar P."/>
            <person name="Natvig D."/>
            <person name="Lalanne C."/>
            <person name="Gautier V."/>
            <person name="Ament-Velasquez S.L."/>
            <person name="Kruys A."/>
            <person name="Hutchinson M.I."/>
            <person name="Powell A.J."/>
            <person name="Barry K."/>
            <person name="Miller A.N."/>
            <person name="Grigoriev I.V."/>
            <person name="Debuchy R."/>
            <person name="Gladieux P."/>
            <person name="Thoren M.H."/>
            <person name="Johannesson H."/>
        </authorList>
    </citation>
    <scope>NUCLEOTIDE SEQUENCE</scope>
    <source>
        <strain evidence="3">PSN309</strain>
    </source>
</reference>
<gene>
    <name evidence="3" type="ORF">QBC35DRAFT_449103</name>
</gene>
<dbReference type="PANTHER" id="PTHR43569">
    <property type="entry name" value="AMIDOHYDROLASE"/>
    <property type="match status" value="1"/>
</dbReference>
<sequence length="343" mass="38507">MAPHPIIDSHIHLWPKPEVPHHNWYTPDNPLATQNSLEEFRAATSFLSSSGELKGFIVIEADRTTPTPEDWTHPLEEVSWWSRIANGQPRNGEGHSASDSSLLLGAIPWAPLVLGPEQVEKYLTQAEDAAGPELWKRVKGFRYLLQDKPNGTGLTQEFIDSLKLLGKKGYIFDAGVDQHRRGRIQLEELVEIIDRAHEGVENEEEKVVFILNHLCKPDLSILSQTDPAFIAWRSAMFTLGKCNKTYMKLSGMFEEMPDSLQVRPADEILSAILPWLAVLLAAFGPSRIMFASNWPVCTVGVGEDVAWKKWHQIVEKVCDFAGLTEEDQAMLWGGTAKKAYNLD</sequence>
<dbReference type="Gene3D" id="3.20.20.140">
    <property type="entry name" value="Metal-dependent hydrolases"/>
    <property type="match status" value="1"/>
</dbReference>
<dbReference type="PANTHER" id="PTHR43569:SF2">
    <property type="entry name" value="AMIDOHYDROLASE-RELATED DOMAIN-CONTAINING PROTEIN"/>
    <property type="match status" value="1"/>
</dbReference>
<dbReference type="AlphaFoldDB" id="A0AAN6X222"/>
<comment type="similarity">
    <text evidence="1">Belongs to the metallo-dependent hydrolases superfamily.</text>
</comment>
<dbReference type="Pfam" id="PF04909">
    <property type="entry name" value="Amidohydro_2"/>
    <property type="match status" value="1"/>
</dbReference>
<keyword evidence="4" id="KW-1185">Reference proteome</keyword>
<dbReference type="InterPro" id="IPR006680">
    <property type="entry name" value="Amidohydro-rel"/>
</dbReference>
<evidence type="ECO:0000259" key="2">
    <source>
        <dbReference type="Pfam" id="PF04909"/>
    </source>
</evidence>
<evidence type="ECO:0000313" key="4">
    <source>
        <dbReference type="Proteomes" id="UP001302126"/>
    </source>
</evidence>
<name>A0AAN6X222_9PEZI</name>